<dbReference type="NCBIfam" id="TIGR04037">
    <property type="entry name" value="LLM_duo_CE1759"/>
    <property type="match status" value="1"/>
</dbReference>
<evidence type="ECO:0000313" key="6">
    <source>
        <dbReference type="Proteomes" id="UP000199019"/>
    </source>
</evidence>
<keyword evidence="2" id="KW-0288">FMN</keyword>
<evidence type="ECO:0000256" key="1">
    <source>
        <dbReference type="ARBA" id="ARBA00022630"/>
    </source>
</evidence>
<dbReference type="SUPFAM" id="SSF52218">
    <property type="entry name" value="Flavoproteins"/>
    <property type="match status" value="1"/>
</dbReference>
<dbReference type="GO" id="GO:0016491">
    <property type="term" value="F:oxidoreductase activity"/>
    <property type="evidence" value="ECO:0007669"/>
    <property type="project" value="UniProtKB-KW"/>
</dbReference>
<accession>A0A1H9TRK8</accession>
<dbReference type="EMBL" id="FOHB01000002">
    <property type="protein sequence ID" value="SER99796.1"/>
    <property type="molecule type" value="Genomic_DNA"/>
</dbReference>
<dbReference type="STRING" id="587636.SAMN05216199_1727"/>
<keyword evidence="3" id="KW-0560">Oxidoreductase</keyword>
<keyword evidence="1" id="KW-0285">Flavoprotein</keyword>
<protein>
    <submittedName>
        <fullName evidence="5">FMN reductase</fullName>
    </submittedName>
</protein>
<dbReference type="Proteomes" id="UP000199019">
    <property type="component" value="Unassembled WGS sequence"/>
</dbReference>
<dbReference type="AlphaFoldDB" id="A0A1H9TRK8"/>
<evidence type="ECO:0000313" key="5">
    <source>
        <dbReference type="EMBL" id="SER99796.1"/>
    </source>
</evidence>
<dbReference type="InterPro" id="IPR005025">
    <property type="entry name" value="FMN_Rdtase-like_dom"/>
</dbReference>
<dbReference type="PANTHER" id="PTHR43408:SF2">
    <property type="entry name" value="FMN REDUCTASE (NADPH)"/>
    <property type="match status" value="1"/>
</dbReference>
<dbReference type="InterPro" id="IPR051814">
    <property type="entry name" value="NAD(P)H-dep_FMN_reductase"/>
</dbReference>
<sequence>MTRRIVVVSAGLGQPSSTRLLGDLLATATTDALLESGMEAQVEVVELRELAHDLTNTLLAGFPTGGVGRALETLAGADAVVAVTPVYQGSYSGLFKTFFDVVERDVLRGTPVLLAATGGTARHSLVLEYALRPLFTHLGAVTVGTGVFAASEDWGSAGEAEQGLTARVRRAGTELAALAGARASSGPRDPFADPVPFEELLSGM</sequence>
<dbReference type="PANTHER" id="PTHR43408">
    <property type="entry name" value="FMN REDUCTASE (NADPH)"/>
    <property type="match status" value="1"/>
</dbReference>
<feature type="domain" description="NADPH-dependent FMN reductase-like" evidence="4">
    <location>
        <begin position="4"/>
        <end position="154"/>
    </location>
</feature>
<dbReference type="Gene3D" id="3.40.50.360">
    <property type="match status" value="1"/>
</dbReference>
<dbReference type="OrthoDB" id="1643408at2"/>
<evidence type="ECO:0000259" key="4">
    <source>
        <dbReference type="Pfam" id="PF03358"/>
    </source>
</evidence>
<dbReference type="Pfam" id="PF03358">
    <property type="entry name" value="FMN_red"/>
    <property type="match status" value="1"/>
</dbReference>
<organism evidence="5 6">
    <name type="scientific">Pedococcus cremeus</name>
    <dbReference type="NCBI Taxonomy" id="587636"/>
    <lineage>
        <taxon>Bacteria</taxon>
        <taxon>Bacillati</taxon>
        <taxon>Actinomycetota</taxon>
        <taxon>Actinomycetes</taxon>
        <taxon>Micrococcales</taxon>
        <taxon>Intrasporangiaceae</taxon>
        <taxon>Pedococcus</taxon>
    </lineage>
</organism>
<name>A0A1H9TRK8_9MICO</name>
<reference evidence="6" key="1">
    <citation type="submission" date="2016-10" db="EMBL/GenBank/DDBJ databases">
        <authorList>
            <person name="Varghese N."/>
            <person name="Submissions S."/>
        </authorList>
    </citation>
    <scope>NUCLEOTIDE SEQUENCE [LARGE SCALE GENOMIC DNA]</scope>
    <source>
        <strain evidence="6">CGMCC 1.6963</strain>
    </source>
</reference>
<keyword evidence="6" id="KW-1185">Reference proteome</keyword>
<evidence type="ECO:0000256" key="2">
    <source>
        <dbReference type="ARBA" id="ARBA00022643"/>
    </source>
</evidence>
<proteinExistence type="predicted"/>
<dbReference type="InterPro" id="IPR029039">
    <property type="entry name" value="Flavoprotein-like_sf"/>
</dbReference>
<dbReference type="InterPro" id="IPR023932">
    <property type="entry name" value="CE1759_FMN_reduct"/>
</dbReference>
<dbReference type="RefSeq" id="WP_091757171.1">
    <property type="nucleotide sequence ID" value="NZ_FOHB01000002.1"/>
</dbReference>
<evidence type="ECO:0000256" key="3">
    <source>
        <dbReference type="ARBA" id="ARBA00023002"/>
    </source>
</evidence>
<gene>
    <name evidence="5" type="ORF">SAMN05216199_1727</name>
</gene>